<dbReference type="PRINTS" id="PR00420">
    <property type="entry name" value="RNGMNOXGNASE"/>
</dbReference>
<keyword evidence="2" id="KW-1185">Reference proteome</keyword>
<dbReference type="InterPro" id="IPR050407">
    <property type="entry name" value="Geranylgeranyl_reductase"/>
</dbReference>
<dbReference type="Gene3D" id="3.30.9.10">
    <property type="entry name" value="D-Amino Acid Oxidase, subunit A, domain 2"/>
    <property type="match status" value="1"/>
</dbReference>
<dbReference type="PANTHER" id="PTHR42685">
    <property type="entry name" value="GERANYLGERANYL DIPHOSPHATE REDUCTASE"/>
    <property type="match status" value="1"/>
</dbReference>
<dbReference type="Proteomes" id="UP000000391">
    <property type="component" value="Chromosome"/>
</dbReference>
<dbReference type="STRING" id="644295.Metev_1731"/>
<protein>
    <submittedName>
        <fullName evidence="1">Fumarate reductase/succinate dehydrogenase flavoprotein domain protein</fullName>
    </submittedName>
</protein>
<accession>D7EB52</accession>
<evidence type="ECO:0000313" key="2">
    <source>
        <dbReference type="Proteomes" id="UP000000391"/>
    </source>
</evidence>
<dbReference type="Pfam" id="PF13738">
    <property type="entry name" value="Pyr_redox_3"/>
    <property type="match status" value="1"/>
</dbReference>
<dbReference type="KEGG" id="mev:Metev_1731"/>
<dbReference type="HOGENOM" id="CLU_024648_0_0_2"/>
<dbReference type="Gene3D" id="3.50.50.60">
    <property type="entry name" value="FAD/NAD(P)-binding domain"/>
    <property type="match status" value="1"/>
</dbReference>
<dbReference type="GeneID" id="9347376"/>
<evidence type="ECO:0000313" key="1">
    <source>
        <dbReference type="EMBL" id="ADI74569.1"/>
    </source>
</evidence>
<proteinExistence type="predicted"/>
<sequence length="385" mass="42137">MNADVLVIGASPAGLMAARNASSGGADVKLLDKKPEIGTSTHPANTFFKSMIDKTGEEVDQSYVIKKLNGAHIISPSGNYVSVKSAGFFIDRSKFDTYYAEQVRNTGVDIRTDVEAYNVIKSGDFFVVSTSQGTFRAKVVVVADGIKSYIARLLGLNPVKYPDDIAWAMEAEIESEGIGKPDMFEYYLGNVAPGWKSTYSPCGGNRATLGVYVRRHGRDVSGFFNNWVENFKKSKGLNDLKILDTKTGGDPIACIPDEIVSDGIMVVGGAAGQSGIGYGMRAGQIAGDVAAEALSKNDVSKSVLSQYRKIWNKEFRAEYYLGRIALETLRKMNDDEIDDMMKSFEGKDLSFIKGNPLNQAMQIGMYLLRNNPKSLLSYRALLRNR</sequence>
<reference evidence="1 2" key="1">
    <citation type="submission" date="2010-06" db="EMBL/GenBank/DDBJ databases">
        <title>Complete sequence chromosome of Methanohalobium evestigatum Z-7303.</title>
        <authorList>
            <consortium name="US DOE Joint Genome Institute"/>
            <person name="Lucas S."/>
            <person name="Copeland A."/>
            <person name="Lapidus A."/>
            <person name="Cheng J.-F."/>
            <person name="Bruce D."/>
            <person name="Goodwin L."/>
            <person name="Pitluck S."/>
            <person name="Saunders E."/>
            <person name="Detter J.C."/>
            <person name="Han C."/>
            <person name="Tapia R."/>
            <person name="Land M."/>
            <person name="Hauser L."/>
            <person name="Kyrpides N."/>
            <person name="Mikhailova N."/>
            <person name="Sieprawska-Lupa M."/>
            <person name="Whitman W.B."/>
            <person name="Anderson I."/>
            <person name="Woyke T."/>
        </authorList>
    </citation>
    <scope>NUCLEOTIDE SEQUENCE [LARGE SCALE GENOMIC DNA]</scope>
    <source>
        <strain evidence="2">ATCC BAA-1072 / DSM 3721 / NBRC 107634 / OCM 161 / Z-7303</strain>
    </source>
</reference>
<gene>
    <name evidence="1" type="ordered locus">Metev_1731</name>
</gene>
<dbReference type="OrthoDB" id="27922at2157"/>
<dbReference type="SUPFAM" id="SSF51905">
    <property type="entry name" value="FAD/NAD(P)-binding domain"/>
    <property type="match status" value="1"/>
</dbReference>
<dbReference type="PANTHER" id="PTHR42685:SF18">
    <property type="entry name" value="DIGERANYLGERANYLGLYCEROPHOSPHOLIPID REDUCTASE"/>
    <property type="match status" value="1"/>
</dbReference>
<dbReference type="InterPro" id="IPR036188">
    <property type="entry name" value="FAD/NAD-bd_sf"/>
</dbReference>
<dbReference type="EMBL" id="CP002069">
    <property type="protein sequence ID" value="ADI74569.1"/>
    <property type="molecule type" value="Genomic_DNA"/>
</dbReference>
<dbReference type="RefSeq" id="WP_013195134.1">
    <property type="nucleotide sequence ID" value="NC_014253.1"/>
</dbReference>
<name>D7EB52_METEZ</name>
<organism evidence="1 2">
    <name type="scientific">Methanohalobium evestigatum (strain ATCC BAA-1072 / DSM 3721 / NBRC 107634 / OCM 161 / Z-7303)</name>
    <dbReference type="NCBI Taxonomy" id="644295"/>
    <lineage>
        <taxon>Archaea</taxon>
        <taxon>Methanobacteriati</taxon>
        <taxon>Methanobacteriota</taxon>
        <taxon>Stenosarchaea group</taxon>
        <taxon>Methanomicrobia</taxon>
        <taxon>Methanosarcinales</taxon>
        <taxon>Methanosarcinaceae</taxon>
        <taxon>Methanohalobium</taxon>
    </lineage>
</organism>
<dbReference type="AlphaFoldDB" id="D7EB52"/>